<feature type="binding site" evidence="2">
    <location>
        <position position="23"/>
    </location>
    <ligand>
        <name>Mg(2+)</name>
        <dbReference type="ChEBI" id="CHEBI:18420"/>
        <label>3</label>
    </ligand>
</feature>
<dbReference type="PIRSF" id="PIRSF005303">
    <property type="entry name" value="Thiam_monoph_kin"/>
    <property type="match status" value="1"/>
</dbReference>
<dbReference type="EC" id="2.7.4.16" evidence="2"/>
<organism evidence="5 6">
    <name type="scientific">Helicobacter cappadocius</name>
    <dbReference type="NCBI Taxonomy" id="3063998"/>
    <lineage>
        <taxon>Bacteria</taxon>
        <taxon>Pseudomonadati</taxon>
        <taxon>Campylobacterota</taxon>
        <taxon>Epsilonproteobacteria</taxon>
        <taxon>Campylobacterales</taxon>
        <taxon>Helicobacteraceae</taxon>
        <taxon>Helicobacter</taxon>
    </lineage>
</organism>
<dbReference type="PANTHER" id="PTHR30270">
    <property type="entry name" value="THIAMINE-MONOPHOSPHATE KINASE"/>
    <property type="match status" value="1"/>
</dbReference>
<feature type="binding site" evidence="2">
    <location>
        <position position="289"/>
    </location>
    <ligand>
        <name>substrate</name>
    </ligand>
</feature>
<comment type="miscellaneous">
    <text evidence="2">Reaction mechanism of ThiL seems to utilize a direct, inline transfer of the gamma-phosphate of ATP to TMP rather than a phosphorylated enzyme intermediate.</text>
</comment>
<dbReference type="InterPro" id="IPR036921">
    <property type="entry name" value="PurM-like_N_sf"/>
</dbReference>
<name>A0AA90PLK5_9HELI</name>
<dbReference type="GO" id="GO:0005524">
    <property type="term" value="F:ATP binding"/>
    <property type="evidence" value="ECO:0007669"/>
    <property type="project" value="UniProtKB-UniRule"/>
</dbReference>
<dbReference type="InterPro" id="IPR036676">
    <property type="entry name" value="PurM-like_C_sf"/>
</dbReference>
<dbReference type="RefSeq" id="WP_305517328.1">
    <property type="nucleotide sequence ID" value="NZ_JAUPEV010000009.1"/>
</dbReference>
<comment type="pathway">
    <text evidence="2">Cofactor biosynthesis; thiamine diphosphate biosynthesis; thiamine diphosphate from thiamine phosphate: step 1/1.</text>
</comment>
<feature type="binding site" evidence="2">
    <location>
        <position position="83"/>
    </location>
    <ligand>
        <name>Mg(2+)</name>
        <dbReference type="ChEBI" id="CHEBI:18420"/>
        <label>3</label>
    </ligand>
</feature>
<dbReference type="Proteomes" id="UP001177258">
    <property type="component" value="Unassembled WGS sequence"/>
</dbReference>
<feature type="binding site" evidence="2">
    <location>
        <position position="61"/>
    </location>
    <ligand>
        <name>substrate</name>
    </ligand>
</feature>
<comment type="function">
    <text evidence="2">Catalyzes the ATP-dependent phosphorylation of thiamine-monophosphate (TMP) to form thiamine-pyrophosphate (TPP), the active form of vitamin B1.</text>
</comment>
<feature type="binding site" evidence="2">
    <location>
        <begin position="130"/>
        <end position="131"/>
    </location>
    <ligand>
        <name>ATP</name>
        <dbReference type="ChEBI" id="CHEBI:30616"/>
    </ligand>
</feature>
<evidence type="ECO:0000259" key="3">
    <source>
        <dbReference type="Pfam" id="PF00586"/>
    </source>
</evidence>
<evidence type="ECO:0000256" key="1">
    <source>
        <dbReference type="ARBA" id="ARBA00022977"/>
    </source>
</evidence>
<feature type="binding site" evidence="2">
    <location>
        <position position="54"/>
    </location>
    <ligand>
        <name>Mg(2+)</name>
        <dbReference type="ChEBI" id="CHEBI:18420"/>
        <label>1</label>
    </ligand>
</feature>
<keyword evidence="2 5" id="KW-0808">Transferase</keyword>
<reference evidence="4" key="2">
    <citation type="submission" date="2023-07" db="EMBL/GenBank/DDBJ databases">
        <authorList>
            <person name="Aydin F."/>
            <person name="Tarhane S."/>
            <person name="Saticioglu I.B."/>
            <person name="Karakaya E."/>
            <person name="Abay S."/>
            <person name="Guran O."/>
            <person name="Bozkurt E."/>
            <person name="Uzum N."/>
            <person name="Olgun K."/>
            <person name="Jablonski D."/>
        </authorList>
    </citation>
    <scope>NUCLEOTIDE SEQUENCE</scope>
    <source>
        <strain evidence="4">Faydin-H75</strain>
    </source>
</reference>
<keyword evidence="7" id="KW-1185">Reference proteome</keyword>
<dbReference type="PANTHER" id="PTHR30270:SF0">
    <property type="entry name" value="THIAMINE-MONOPHOSPHATE KINASE"/>
    <property type="match status" value="1"/>
</dbReference>
<feature type="binding site" evidence="2">
    <location>
        <position position="83"/>
    </location>
    <ligand>
        <name>Mg(2+)</name>
        <dbReference type="ChEBI" id="CHEBI:18420"/>
        <label>4</label>
    </ligand>
</feature>
<dbReference type="EMBL" id="JAUYZK010000009">
    <property type="protein sequence ID" value="MDP2539409.1"/>
    <property type="molecule type" value="Genomic_DNA"/>
</dbReference>
<feature type="binding site" evidence="2">
    <location>
        <position position="217"/>
    </location>
    <ligand>
        <name>ATP</name>
        <dbReference type="ChEBI" id="CHEBI:30616"/>
    </ligand>
</feature>
<evidence type="ECO:0000313" key="4">
    <source>
        <dbReference type="EMBL" id="MDO7253482.1"/>
    </source>
</evidence>
<keyword evidence="1 2" id="KW-0784">Thiamine biosynthesis</keyword>
<dbReference type="GO" id="GO:0009228">
    <property type="term" value="P:thiamine biosynthetic process"/>
    <property type="evidence" value="ECO:0007669"/>
    <property type="project" value="UniProtKB-KW"/>
</dbReference>
<evidence type="ECO:0000313" key="5">
    <source>
        <dbReference type="EMBL" id="MDP2539409.1"/>
    </source>
</evidence>
<dbReference type="CDD" id="cd02194">
    <property type="entry name" value="ThiL"/>
    <property type="match status" value="1"/>
</dbReference>
<dbReference type="GO" id="GO:0009030">
    <property type="term" value="F:thiamine-phosphate kinase activity"/>
    <property type="evidence" value="ECO:0007669"/>
    <property type="project" value="UniProtKB-UniRule"/>
</dbReference>
<dbReference type="GO" id="GO:0009229">
    <property type="term" value="P:thiamine diphosphate biosynthetic process"/>
    <property type="evidence" value="ECO:0007669"/>
    <property type="project" value="UniProtKB-UniRule"/>
</dbReference>
<protein>
    <recommendedName>
        <fullName evidence="2">Thiamine-monophosphate kinase</fullName>
        <shortName evidence="2">TMP kinase</shortName>
        <shortName evidence="2">Thiamine-phosphate kinase</shortName>
        <ecNumber evidence="2">2.7.4.16</ecNumber>
    </recommendedName>
</protein>
<feature type="binding site" evidence="2">
    <location>
        <position position="218"/>
    </location>
    <ligand>
        <name>Mg(2+)</name>
        <dbReference type="ChEBI" id="CHEBI:18420"/>
        <label>5</label>
    </ligand>
</feature>
<dbReference type="Proteomes" id="UP001240777">
    <property type="component" value="Unassembled WGS sequence"/>
</dbReference>
<feature type="binding site" evidence="2">
    <location>
        <position position="83"/>
    </location>
    <ligand>
        <name>Mg(2+)</name>
        <dbReference type="ChEBI" id="CHEBI:18420"/>
        <label>2</label>
    </ligand>
</feature>
<feature type="binding site" evidence="2">
    <location>
        <position position="23"/>
    </location>
    <ligand>
        <name>Mg(2+)</name>
        <dbReference type="ChEBI" id="CHEBI:18420"/>
        <label>4</label>
    </ligand>
</feature>
<dbReference type="InterPro" id="IPR016188">
    <property type="entry name" value="PurM-like_N"/>
</dbReference>
<dbReference type="AlphaFoldDB" id="A0AA90PLK5"/>
<feature type="binding site" evidence="2">
    <location>
        <position position="131"/>
    </location>
    <ligand>
        <name>Mg(2+)</name>
        <dbReference type="ChEBI" id="CHEBI:18420"/>
        <label>1</label>
    </ligand>
</feature>
<comment type="similarity">
    <text evidence="2">Belongs to the thiamine-monophosphate kinase family.</text>
</comment>
<evidence type="ECO:0000313" key="6">
    <source>
        <dbReference type="Proteomes" id="UP001177258"/>
    </source>
</evidence>
<keyword evidence="2" id="KW-0460">Magnesium</keyword>
<dbReference type="NCBIfam" id="NF004354">
    <property type="entry name" value="PRK05731.2-3"/>
    <property type="match status" value="1"/>
</dbReference>
<dbReference type="HAMAP" id="MF_02128">
    <property type="entry name" value="TMP_kinase"/>
    <property type="match status" value="1"/>
</dbReference>
<dbReference type="EMBL" id="JAUPEV010000009">
    <property type="protein sequence ID" value="MDO7253482.1"/>
    <property type="molecule type" value="Genomic_DNA"/>
</dbReference>
<feature type="binding site" evidence="2">
    <location>
        <position position="54"/>
    </location>
    <ligand>
        <name>Mg(2+)</name>
        <dbReference type="ChEBI" id="CHEBI:18420"/>
        <label>2</label>
    </ligand>
</feature>
<gene>
    <name evidence="2" type="primary">thiL</name>
    <name evidence="4" type="ORF">Q5I04_06120</name>
    <name evidence="5" type="ORF">Q5I06_06445</name>
</gene>
<comment type="catalytic activity">
    <reaction evidence="2">
        <text>thiamine phosphate + ATP = thiamine diphosphate + ADP</text>
        <dbReference type="Rhea" id="RHEA:15913"/>
        <dbReference type="ChEBI" id="CHEBI:30616"/>
        <dbReference type="ChEBI" id="CHEBI:37575"/>
        <dbReference type="ChEBI" id="CHEBI:58937"/>
        <dbReference type="ChEBI" id="CHEBI:456216"/>
        <dbReference type="EC" id="2.7.4.16"/>
    </reaction>
</comment>
<feature type="binding site" evidence="2">
    <location>
        <position position="249"/>
    </location>
    <ligand>
        <name>substrate</name>
    </ligand>
</feature>
<evidence type="ECO:0000313" key="7">
    <source>
        <dbReference type="Proteomes" id="UP001240777"/>
    </source>
</evidence>
<dbReference type="InterPro" id="IPR006283">
    <property type="entry name" value="ThiL-like"/>
</dbReference>
<dbReference type="SUPFAM" id="SSF56042">
    <property type="entry name" value="PurM C-terminal domain-like"/>
    <property type="match status" value="1"/>
</dbReference>
<keyword evidence="2" id="KW-0067">ATP-binding</keyword>
<comment type="caution">
    <text evidence="2">Lacks conserved residue(s) required for the propagation of feature annotation.</text>
</comment>
<keyword evidence="2" id="KW-0547">Nucleotide-binding</keyword>
<reference evidence="5 7" key="1">
    <citation type="submission" date="2023-07" db="EMBL/GenBank/DDBJ databases">
        <title>Unpublished Manusciprt.</title>
        <authorList>
            <person name="Aydin F."/>
            <person name="Tarhane S."/>
            <person name="Saticioglu I.B."/>
            <person name="Karakaya E."/>
            <person name="Abay S."/>
            <person name="Guran O."/>
            <person name="Bozkurt E."/>
            <person name="Uzum N."/>
            <person name="Olgun K."/>
            <person name="Jablonski D."/>
        </authorList>
    </citation>
    <scope>NUCLEOTIDE SEQUENCE</scope>
    <source>
        <strain evidence="7">faydin-H75</strain>
        <strain evidence="5">Faydin-H76</strain>
    </source>
</reference>
<keyword evidence="2" id="KW-0479">Metal-binding</keyword>
<dbReference type="SUPFAM" id="SSF55326">
    <property type="entry name" value="PurM N-terminal domain-like"/>
    <property type="match status" value="1"/>
</dbReference>
<dbReference type="Gene3D" id="3.90.650.10">
    <property type="entry name" value="PurM-like C-terminal domain"/>
    <property type="match status" value="1"/>
</dbReference>
<evidence type="ECO:0000256" key="2">
    <source>
        <dbReference type="HAMAP-Rule" id="MF_02128"/>
    </source>
</evidence>
<feature type="binding site" evidence="2">
    <location>
        <position position="215"/>
    </location>
    <ligand>
        <name>Mg(2+)</name>
        <dbReference type="ChEBI" id="CHEBI:18420"/>
        <label>3</label>
    </ligand>
</feature>
<feature type="binding site" evidence="2">
    <location>
        <position position="155"/>
    </location>
    <ligand>
        <name>ATP</name>
        <dbReference type="ChEBI" id="CHEBI:30616"/>
    </ligand>
</feature>
<reference evidence="4 6" key="3">
    <citation type="journal article" date="2024" name="Syst. Appl. Microbiol.">
        <title>Helicobacter cappadocius sp. nov., from lizards: The first psychrotrophic Helicobacter species.</title>
        <authorList>
            <person name="Aydin F."/>
            <person name="Tarhane S."/>
            <person name="Karakaya E."/>
            <person name="Abay S."/>
            <person name="Kayman T."/>
            <person name="Guran O."/>
            <person name="Bozkurt E."/>
            <person name="Uzum N."/>
            <person name="Avci A."/>
            <person name="Olgun K."/>
            <person name="Jablonski D."/>
            <person name="Guran C."/>
            <person name="Burcin Saticioglu I."/>
        </authorList>
    </citation>
    <scope>NUCLEOTIDE SEQUENCE [LARGE SCALE GENOMIC DNA]</scope>
    <source>
        <strain evidence="4">Faydin-H75</strain>
        <strain evidence="6">faydin-H76</strain>
    </source>
</reference>
<proteinExistence type="inferred from homology"/>
<comment type="caution">
    <text evidence="5">The sequence shown here is derived from an EMBL/GenBank/DDBJ whole genome shotgun (WGS) entry which is preliminary data.</text>
</comment>
<sequence length="295" mass="33431">MDKESYFLQKLIDTGITKGIGDDAVVFSNNPISLHKGRGLCLPNDIASPVYAMDMFWEGVHFKKEWFSAREIAQKAFLINISDILAMNAIPKYALLGVCIPKDATKDFIDDFIFGIKKVCNEFCIKIIGGDTICGREFGISISMIGQIRSKPLFRVGAKIGDLIIHTGRVGGSYAELKKLLSTGARWDKKSRFYEPILRLDFIYAIARFAHLGIDISDGINAELNRLSKINKLFFKLKNPHDKIYQSGEEYEMLFCISPKDYLHTKKIANLYRVSISCIGRVVRGKNSYRTILWH</sequence>
<dbReference type="Gene3D" id="3.30.1330.10">
    <property type="entry name" value="PurM-like, N-terminal domain"/>
    <property type="match status" value="1"/>
</dbReference>
<accession>A0AA90PLK5</accession>
<dbReference type="Pfam" id="PF00586">
    <property type="entry name" value="AIRS"/>
    <property type="match status" value="1"/>
</dbReference>
<keyword evidence="2 5" id="KW-0418">Kinase</keyword>
<dbReference type="GO" id="GO:0000287">
    <property type="term" value="F:magnesium ion binding"/>
    <property type="evidence" value="ECO:0007669"/>
    <property type="project" value="UniProtKB-UniRule"/>
</dbReference>
<feature type="domain" description="PurM-like N-terminal" evidence="3">
    <location>
        <begin position="49"/>
        <end position="147"/>
    </location>
</feature>